<dbReference type="RefSeq" id="WP_176236983.1">
    <property type="nucleotide sequence ID" value="NZ_BLRU01000100.1"/>
</dbReference>
<protein>
    <recommendedName>
        <fullName evidence="3">Metallophosphoesterase</fullName>
    </recommendedName>
</protein>
<dbReference type="InterPro" id="IPR005235">
    <property type="entry name" value="YmdB-like"/>
</dbReference>
<gene>
    <name evidence="1" type="ORF">HKBW3S03_01077</name>
</gene>
<evidence type="ECO:0000313" key="2">
    <source>
        <dbReference type="Proteomes" id="UP000574717"/>
    </source>
</evidence>
<organism evidence="1 2">
    <name type="scientific">Candidatus Hakubella thermalkaliphila</name>
    <dbReference type="NCBI Taxonomy" id="2754717"/>
    <lineage>
        <taxon>Bacteria</taxon>
        <taxon>Bacillati</taxon>
        <taxon>Actinomycetota</taxon>
        <taxon>Actinomycetota incertae sedis</taxon>
        <taxon>Candidatus Hakubellales</taxon>
        <taxon>Candidatus Hakubellaceae</taxon>
        <taxon>Candidatus Hakubella</taxon>
    </lineage>
</organism>
<dbReference type="PANTHER" id="PTHR36303">
    <property type="entry name" value="2',3'-CYCLIC-NUCLEOTIDE 2'-PHOSPHODIESTERASE"/>
    <property type="match status" value="1"/>
</dbReference>
<dbReference type="Gene3D" id="3.60.21.10">
    <property type="match status" value="1"/>
</dbReference>
<dbReference type="GO" id="GO:0004113">
    <property type="term" value="F:2',3'-cyclic-nucleotide 3'-phosphodiesterase activity"/>
    <property type="evidence" value="ECO:0007669"/>
    <property type="project" value="TreeGrafter"/>
</dbReference>
<dbReference type="PANTHER" id="PTHR36303:SF1">
    <property type="entry name" value="2',3'-CYCLIC-NUCLEOTIDE 2'-PHOSPHODIESTERASE"/>
    <property type="match status" value="1"/>
</dbReference>
<comment type="caution">
    <text evidence="1">The sequence shown here is derived from an EMBL/GenBank/DDBJ whole genome shotgun (WGS) entry which is preliminary data.</text>
</comment>
<reference evidence="1 2" key="1">
    <citation type="journal article" date="2020" name="Front. Microbiol.">
        <title>Single-cell genomics of novel Actinobacteria with the Wood-Ljungdahl pathway discovered in a serpentinizing system.</title>
        <authorList>
            <person name="Merino N."/>
            <person name="Kawai M."/>
            <person name="Boyd E.S."/>
            <person name="Colman D.R."/>
            <person name="McGlynn S.E."/>
            <person name="Nealson K.H."/>
            <person name="Kurokawa K."/>
            <person name="Hongoh Y."/>
        </authorList>
    </citation>
    <scope>NUCLEOTIDE SEQUENCE [LARGE SCALE GENOMIC DNA]</scope>
    <source>
        <strain evidence="1 2">S03</strain>
    </source>
</reference>
<dbReference type="AlphaFoldDB" id="A0A6V8NGZ0"/>
<accession>A0A6V8NGZ0</accession>
<dbReference type="Pfam" id="PF13277">
    <property type="entry name" value="YmdB"/>
    <property type="match status" value="1"/>
</dbReference>
<proteinExistence type="predicted"/>
<dbReference type="Proteomes" id="UP000574717">
    <property type="component" value="Unassembled WGS sequence"/>
</dbReference>
<name>A0A6V8NGZ0_9ACTN</name>
<dbReference type="SUPFAM" id="SSF56300">
    <property type="entry name" value="Metallo-dependent phosphatases"/>
    <property type="match status" value="1"/>
</dbReference>
<feature type="non-terminal residue" evidence="1">
    <location>
        <position position="56"/>
    </location>
</feature>
<sequence length="56" mass="5816">MRVLFVGDVIGRPGRTAVKLLLPSLVHDHGIDLTIANGENAAGGIGITPEVAKELL</sequence>
<evidence type="ECO:0000313" key="1">
    <source>
        <dbReference type="EMBL" id="GFP19572.1"/>
    </source>
</evidence>
<dbReference type="EMBL" id="BLRU01000100">
    <property type="protein sequence ID" value="GFP19572.1"/>
    <property type="molecule type" value="Genomic_DNA"/>
</dbReference>
<evidence type="ECO:0008006" key="3">
    <source>
        <dbReference type="Google" id="ProtNLM"/>
    </source>
</evidence>
<dbReference type="InterPro" id="IPR029052">
    <property type="entry name" value="Metallo-depent_PP-like"/>
</dbReference>